<reference evidence="2" key="1">
    <citation type="journal article" date="2020" name="bioRxiv">
        <title>A rank-normalized archaeal taxonomy based on genome phylogeny resolves widespread incomplete and uneven classifications.</title>
        <authorList>
            <person name="Rinke C."/>
            <person name="Chuvochina M."/>
            <person name="Mussig A.J."/>
            <person name="Chaumeil P.-A."/>
            <person name="Waite D.W."/>
            <person name="Whitman W.B."/>
            <person name="Parks D.H."/>
            <person name="Hugenholtz P."/>
        </authorList>
    </citation>
    <scope>NUCLEOTIDE SEQUENCE [LARGE SCALE GENOMIC DNA]</scope>
</reference>
<evidence type="ECO:0000313" key="2">
    <source>
        <dbReference type="Proteomes" id="UP000564964"/>
    </source>
</evidence>
<organism evidence="1 2">
    <name type="scientific">Candidatus Iainarchaeum sp</name>
    <dbReference type="NCBI Taxonomy" id="3101447"/>
    <lineage>
        <taxon>Archaea</taxon>
        <taxon>Candidatus Iainarchaeota</taxon>
        <taxon>Candidatus Iainarchaeia</taxon>
        <taxon>Candidatus Iainarchaeales</taxon>
        <taxon>Candidatus Iainarchaeaceae</taxon>
        <taxon>Candidatus Iainarchaeum</taxon>
    </lineage>
</organism>
<gene>
    <name evidence="1" type="ORF">HA252_04950</name>
</gene>
<dbReference type="Proteomes" id="UP000564964">
    <property type="component" value="Unassembled WGS sequence"/>
</dbReference>
<sequence length="187" mass="21533">MPEEKRRRLVLAARRNRLAEQFKALEFYHDENRVKPWMAQQLGGLRADVRHCGAFMPSHGQTTIFPLETCIRQTLAHLADLERELQQVEPNGMTQEQARTRLALAKAPLERVLHLLEGCQAYAEEVEARQQDDLERADAKMAEARAHFIGSGFPEAALKELTTLIRRHVPENLRITRSFRAPENFQV</sequence>
<dbReference type="EMBL" id="DUGH01000120">
    <property type="protein sequence ID" value="HIH16727.1"/>
    <property type="molecule type" value="Genomic_DNA"/>
</dbReference>
<accession>A0A7J4JLE3</accession>
<name>A0A7J4JLE3_9ARCH</name>
<evidence type="ECO:0000313" key="1">
    <source>
        <dbReference type="EMBL" id="HIH16727.1"/>
    </source>
</evidence>
<comment type="caution">
    <text evidence="1">The sequence shown here is derived from an EMBL/GenBank/DDBJ whole genome shotgun (WGS) entry which is preliminary data.</text>
</comment>
<proteinExistence type="predicted"/>
<protein>
    <submittedName>
        <fullName evidence="1">Uncharacterized protein</fullName>
    </submittedName>
</protein>
<dbReference type="AlphaFoldDB" id="A0A7J4JLE3"/>